<dbReference type="PANTHER" id="PTHR23514:SF13">
    <property type="entry name" value="INNER MEMBRANE PROTEIN YBJJ"/>
    <property type="match status" value="1"/>
</dbReference>
<evidence type="ECO:0000256" key="5">
    <source>
        <dbReference type="SAM" id="Phobius"/>
    </source>
</evidence>
<dbReference type="AlphaFoldDB" id="A0A8X8FJC8"/>
<feature type="transmembrane region" description="Helical" evidence="5">
    <location>
        <begin position="165"/>
        <end position="186"/>
    </location>
</feature>
<feature type="transmembrane region" description="Helical" evidence="5">
    <location>
        <begin position="271"/>
        <end position="290"/>
    </location>
</feature>
<sequence length="378" mass="38257">MSAASFPVGARQQHATRAVFFLPGFAIAAWAPLIPFAKARTGLDEGGLGLTLLCLGAGSLLAMPVAGALAARFGCRAVMLVTLLMAGLTLPLLSLAPSAISLALALFVFGAGIGACDCVMNLQAVMVERDARRPMMSGFHAFYSIGGAIGAAAMTGLLALGVAPWVGACLLVAAMATVVLVAAPYWRSERAPGDAPMFAIPRGIVLLIGVLCFVAFLGEGVMLDWSAVFLNQVQGVPAGRAGLGFLVFSVAMTVTRLFGDRAVAWLGQQRAVLIGGAVAATGLLLATFASALPMALIGYALVGLGCANIVPVLFTLAGNQKAMPESLAIPAVTTLGYAGVLAGPALVGLVAQLSSLVTAFVLVAIALLLVGIAARAVR</sequence>
<accession>A0A8X8FJC8</accession>
<keyword evidence="3 5" id="KW-1133">Transmembrane helix</keyword>
<feature type="transmembrane region" description="Helical" evidence="5">
    <location>
        <begin position="77"/>
        <end position="96"/>
    </location>
</feature>
<reference evidence="7 8" key="1">
    <citation type="submission" date="2020-08" db="EMBL/GenBank/DDBJ databases">
        <title>A Genomic Blueprint of the Chicken Gut Microbiome.</title>
        <authorList>
            <person name="Gilroy R."/>
            <person name="Ravi A."/>
            <person name="Getino M."/>
            <person name="Pursley I."/>
            <person name="Horton D.L."/>
            <person name="Alikhan N.-F."/>
            <person name="Baker D."/>
            <person name="Gharbi K."/>
            <person name="Hall N."/>
            <person name="Watson M."/>
            <person name="Adriaenssens E.M."/>
            <person name="Foster-Nyarko E."/>
            <person name="Jarju S."/>
            <person name="Secka A."/>
            <person name="Antonio M."/>
            <person name="Oren A."/>
            <person name="Chaudhuri R."/>
            <person name="La Ragione R.M."/>
            <person name="Hildebrand F."/>
            <person name="Pallen M.J."/>
        </authorList>
    </citation>
    <scope>NUCLEOTIDE SEQUENCE [LARGE SCALE GENOMIC DNA]</scope>
    <source>
        <strain evidence="7 8">Sa5BUN4</strain>
    </source>
</reference>
<feature type="transmembrane region" description="Helical" evidence="5">
    <location>
        <begin position="18"/>
        <end position="37"/>
    </location>
</feature>
<feature type="transmembrane region" description="Helical" evidence="5">
    <location>
        <begin position="328"/>
        <end position="350"/>
    </location>
</feature>
<organism evidence="7 8">
    <name type="scientific">Stenotrophomonas lacuserhaii</name>
    <dbReference type="NCBI Taxonomy" id="2760084"/>
    <lineage>
        <taxon>Bacteria</taxon>
        <taxon>Pseudomonadati</taxon>
        <taxon>Pseudomonadota</taxon>
        <taxon>Gammaproteobacteria</taxon>
        <taxon>Lysobacterales</taxon>
        <taxon>Lysobacteraceae</taxon>
        <taxon>Stenotrophomonas</taxon>
    </lineage>
</organism>
<evidence type="ECO:0000256" key="4">
    <source>
        <dbReference type="ARBA" id="ARBA00023136"/>
    </source>
</evidence>
<evidence type="ECO:0000256" key="1">
    <source>
        <dbReference type="ARBA" id="ARBA00004141"/>
    </source>
</evidence>
<feature type="transmembrane region" description="Helical" evidence="5">
    <location>
        <begin position="296"/>
        <end position="316"/>
    </location>
</feature>
<evidence type="ECO:0000256" key="3">
    <source>
        <dbReference type="ARBA" id="ARBA00022989"/>
    </source>
</evidence>
<dbReference type="SUPFAM" id="SSF103473">
    <property type="entry name" value="MFS general substrate transporter"/>
    <property type="match status" value="1"/>
</dbReference>
<protein>
    <submittedName>
        <fullName evidence="7">MFS transporter</fullName>
    </submittedName>
</protein>
<gene>
    <name evidence="7" type="ORF">H9654_01540</name>
</gene>
<dbReference type="InterPro" id="IPR051788">
    <property type="entry name" value="MFS_Transporter"/>
</dbReference>
<feature type="transmembrane region" description="Helical" evidence="5">
    <location>
        <begin position="49"/>
        <end position="70"/>
    </location>
</feature>
<feature type="transmembrane region" description="Helical" evidence="5">
    <location>
        <begin position="198"/>
        <end position="218"/>
    </location>
</feature>
<dbReference type="EMBL" id="JACSQS010000001">
    <property type="protein sequence ID" value="MBD7952873.1"/>
    <property type="molecule type" value="Genomic_DNA"/>
</dbReference>
<dbReference type="PANTHER" id="PTHR23514">
    <property type="entry name" value="BYPASS OF STOP CODON PROTEIN 6"/>
    <property type="match status" value="1"/>
</dbReference>
<comment type="caution">
    <text evidence="7">The sequence shown here is derived from an EMBL/GenBank/DDBJ whole genome shotgun (WGS) entry which is preliminary data.</text>
</comment>
<dbReference type="CDD" id="cd17393">
    <property type="entry name" value="MFS_MosC_like"/>
    <property type="match status" value="1"/>
</dbReference>
<evidence type="ECO:0000313" key="8">
    <source>
        <dbReference type="Proteomes" id="UP000636938"/>
    </source>
</evidence>
<feature type="domain" description="Major facilitator superfamily (MFS) profile" evidence="6">
    <location>
        <begin position="204"/>
        <end position="378"/>
    </location>
</feature>
<evidence type="ECO:0000313" key="7">
    <source>
        <dbReference type="EMBL" id="MBD7952873.1"/>
    </source>
</evidence>
<dbReference type="InterPro" id="IPR011701">
    <property type="entry name" value="MFS"/>
</dbReference>
<keyword evidence="8" id="KW-1185">Reference proteome</keyword>
<dbReference type="InterPro" id="IPR020846">
    <property type="entry name" value="MFS_dom"/>
</dbReference>
<dbReference type="Gene3D" id="1.20.1250.20">
    <property type="entry name" value="MFS general substrate transporter like domains"/>
    <property type="match status" value="2"/>
</dbReference>
<proteinExistence type="predicted"/>
<feature type="transmembrane region" description="Helical" evidence="5">
    <location>
        <begin position="356"/>
        <end position="377"/>
    </location>
</feature>
<dbReference type="GO" id="GO:0016020">
    <property type="term" value="C:membrane"/>
    <property type="evidence" value="ECO:0007669"/>
    <property type="project" value="UniProtKB-SubCell"/>
</dbReference>
<evidence type="ECO:0000259" key="6">
    <source>
        <dbReference type="PROSITE" id="PS50850"/>
    </source>
</evidence>
<feature type="transmembrane region" description="Helical" evidence="5">
    <location>
        <begin position="141"/>
        <end position="159"/>
    </location>
</feature>
<evidence type="ECO:0000256" key="2">
    <source>
        <dbReference type="ARBA" id="ARBA00022692"/>
    </source>
</evidence>
<feature type="transmembrane region" description="Helical" evidence="5">
    <location>
        <begin position="238"/>
        <end position="259"/>
    </location>
</feature>
<name>A0A8X8FJC8_9GAMM</name>
<dbReference type="Pfam" id="PF07690">
    <property type="entry name" value="MFS_1"/>
    <property type="match status" value="1"/>
</dbReference>
<keyword evidence="2 5" id="KW-0812">Transmembrane</keyword>
<dbReference type="GO" id="GO:0022857">
    <property type="term" value="F:transmembrane transporter activity"/>
    <property type="evidence" value="ECO:0007669"/>
    <property type="project" value="InterPro"/>
</dbReference>
<keyword evidence="4 5" id="KW-0472">Membrane</keyword>
<comment type="subcellular location">
    <subcellularLocation>
        <location evidence="1">Membrane</location>
        <topology evidence="1">Multi-pass membrane protein</topology>
    </subcellularLocation>
</comment>
<dbReference type="Proteomes" id="UP000636938">
    <property type="component" value="Unassembled WGS sequence"/>
</dbReference>
<dbReference type="PROSITE" id="PS50850">
    <property type="entry name" value="MFS"/>
    <property type="match status" value="1"/>
</dbReference>
<dbReference type="InterPro" id="IPR036259">
    <property type="entry name" value="MFS_trans_sf"/>
</dbReference>
<feature type="transmembrane region" description="Helical" evidence="5">
    <location>
        <begin position="102"/>
        <end position="120"/>
    </location>
</feature>
<dbReference type="RefSeq" id="WP_191768459.1">
    <property type="nucleotide sequence ID" value="NZ_JACSQS010000001.1"/>
</dbReference>